<protein>
    <submittedName>
        <fullName evidence="1">Uncharacterized protein</fullName>
    </submittedName>
</protein>
<dbReference type="AlphaFoldDB" id="A0A2M9YPH3"/>
<reference evidence="3 4" key="1">
    <citation type="submission" date="2017-07" db="EMBL/GenBank/DDBJ databases">
        <title>Leptospira spp. isolated from tropical soils.</title>
        <authorList>
            <person name="Thibeaux R."/>
            <person name="Iraola G."/>
            <person name="Ferres I."/>
            <person name="Bierque E."/>
            <person name="Girault D."/>
            <person name="Soupe-Gilbert M.-E."/>
            <person name="Picardeau M."/>
            <person name="Goarant C."/>
        </authorList>
    </citation>
    <scope>NUCLEOTIDE SEQUENCE [LARGE SCALE GENOMIC DNA]</scope>
    <source>
        <strain evidence="1 4">FH2-B-C1</strain>
        <strain evidence="2 3">FH2-B-D1</strain>
    </source>
</reference>
<dbReference type="Proteomes" id="UP000232149">
    <property type="component" value="Unassembled WGS sequence"/>
</dbReference>
<organism evidence="1 4">
    <name type="scientific">Leptospira adleri</name>
    <dbReference type="NCBI Taxonomy" id="2023186"/>
    <lineage>
        <taxon>Bacteria</taxon>
        <taxon>Pseudomonadati</taxon>
        <taxon>Spirochaetota</taxon>
        <taxon>Spirochaetia</taxon>
        <taxon>Leptospirales</taxon>
        <taxon>Leptospiraceae</taxon>
        <taxon>Leptospira</taxon>
    </lineage>
</organism>
<dbReference type="EMBL" id="NPDV01000007">
    <property type="protein sequence ID" value="PJZ53435.1"/>
    <property type="molecule type" value="Genomic_DNA"/>
</dbReference>
<gene>
    <name evidence="2" type="ORF">CH376_04950</name>
    <name evidence="1" type="ORF">CH380_09590</name>
</gene>
<keyword evidence="3" id="KW-1185">Reference proteome</keyword>
<sequence length="87" mass="9863">MTGKVATSSSPIFSLFSFFKKNSELSVVDLRKSFLRIRFRLGSACIFHPNDLRNHLFSCSSFVTIDKEARKNIDSTKKSLTESTNLL</sequence>
<proteinExistence type="predicted"/>
<evidence type="ECO:0000313" key="3">
    <source>
        <dbReference type="Proteomes" id="UP000232149"/>
    </source>
</evidence>
<evidence type="ECO:0000313" key="1">
    <source>
        <dbReference type="EMBL" id="PJZ53435.1"/>
    </source>
</evidence>
<dbReference type="EMBL" id="NPDU01000009">
    <property type="protein sequence ID" value="PJZ63020.1"/>
    <property type="molecule type" value="Genomic_DNA"/>
</dbReference>
<evidence type="ECO:0000313" key="2">
    <source>
        <dbReference type="EMBL" id="PJZ63020.1"/>
    </source>
</evidence>
<dbReference type="Proteomes" id="UP000232188">
    <property type="component" value="Unassembled WGS sequence"/>
</dbReference>
<evidence type="ECO:0000313" key="4">
    <source>
        <dbReference type="Proteomes" id="UP000232188"/>
    </source>
</evidence>
<name>A0A2M9YPH3_9LEPT</name>
<accession>A0A2M9YPH3</accession>
<comment type="caution">
    <text evidence="1">The sequence shown here is derived from an EMBL/GenBank/DDBJ whole genome shotgun (WGS) entry which is preliminary data.</text>
</comment>